<keyword evidence="4 9" id="KW-0813">Transport</keyword>
<evidence type="ECO:0000256" key="1">
    <source>
        <dbReference type="ARBA" id="ARBA00003543"/>
    </source>
</evidence>
<gene>
    <name evidence="11" type="primary">atpC</name>
    <name evidence="11" type="ORF">F0919_16280</name>
</gene>
<proteinExistence type="inferred from homology"/>
<name>A0A5M6CD18_9BACT</name>
<dbReference type="Pfam" id="PF02823">
    <property type="entry name" value="ATP-synt_DE_N"/>
    <property type="match status" value="1"/>
</dbReference>
<accession>A0A5M6CD18</accession>
<dbReference type="InterPro" id="IPR001469">
    <property type="entry name" value="ATP_synth_F1_dsu/esu"/>
</dbReference>
<dbReference type="EMBL" id="VWSH01000004">
    <property type="protein sequence ID" value="KAA5532350.1"/>
    <property type="molecule type" value="Genomic_DNA"/>
</dbReference>
<dbReference type="NCBIfam" id="TIGR01216">
    <property type="entry name" value="ATP_synt_epsi"/>
    <property type="match status" value="1"/>
</dbReference>
<sequence>MQLEILTPEHKVFSGNVYGVQLPGVQGSFEILQNHAPMVAALGKGSMKILKDKASTEVYNITGGFVETLNNKTTVLLEGAESVSY</sequence>
<dbReference type="PANTHER" id="PTHR13822:SF10">
    <property type="entry name" value="ATP SYNTHASE EPSILON CHAIN, CHLOROPLASTIC"/>
    <property type="match status" value="1"/>
</dbReference>
<dbReference type="CDD" id="cd12152">
    <property type="entry name" value="F1-ATPase_delta"/>
    <property type="match status" value="1"/>
</dbReference>
<keyword evidence="7 9" id="KW-0139">CF(1)</keyword>
<dbReference type="AlphaFoldDB" id="A0A5M6CD18"/>
<evidence type="ECO:0000256" key="9">
    <source>
        <dbReference type="RuleBase" id="RU003656"/>
    </source>
</evidence>
<evidence type="ECO:0000259" key="10">
    <source>
        <dbReference type="Pfam" id="PF02823"/>
    </source>
</evidence>
<keyword evidence="5 9" id="KW-0406">Ion transport</keyword>
<keyword evidence="8 9" id="KW-0066">ATP synthesis</keyword>
<keyword evidence="12" id="KW-1185">Reference proteome</keyword>
<dbReference type="RefSeq" id="WP_150033853.1">
    <property type="nucleotide sequence ID" value="NZ_VWSH01000004.1"/>
</dbReference>
<comment type="function">
    <text evidence="1">Produces ATP from ADP in the presence of a proton gradient across the membrane.</text>
</comment>
<dbReference type="InterPro" id="IPR036771">
    <property type="entry name" value="ATPsynth_dsu/esu_N"/>
</dbReference>
<evidence type="ECO:0000313" key="12">
    <source>
        <dbReference type="Proteomes" id="UP000323632"/>
    </source>
</evidence>
<keyword evidence="6" id="KW-0472">Membrane</keyword>
<dbReference type="GO" id="GO:0046933">
    <property type="term" value="F:proton-transporting ATP synthase activity, rotational mechanism"/>
    <property type="evidence" value="ECO:0007669"/>
    <property type="project" value="InterPro"/>
</dbReference>
<evidence type="ECO:0000256" key="7">
    <source>
        <dbReference type="ARBA" id="ARBA00023196"/>
    </source>
</evidence>
<feature type="domain" description="ATP synthase F1 complex delta/epsilon subunit N-terminal" evidence="10">
    <location>
        <begin position="1"/>
        <end position="80"/>
    </location>
</feature>
<organism evidence="11 12">
    <name type="scientific">Taibaiella lutea</name>
    <dbReference type="NCBI Taxonomy" id="2608001"/>
    <lineage>
        <taxon>Bacteria</taxon>
        <taxon>Pseudomonadati</taxon>
        <taxon>Bacteroidota</taxon>
        <taxon>Chitinophagia</taxon>
        <taxon>Chitinophagales</taxon>
        <taxon>Chitinophagaceae</taxon>
        <taxon>Taibaiella</taxon>
    </lineage>
</organism>
<evidence type="ECO:0000256" key="8">
    <source>
        <dbReference type="ARBA" id="ARBA00023310"/>
    </source>
</evidence>
<comment type="caution">
    <text evidence="11">The sequence shown here is derived from an EMBL/GenBank/DDBJ whole genome shotgun (WGS) entry which is preliminary data.</text>
</comment>
<comment type="subunit">
    <text evidence="9">F-type ATPases have 2 components, CF(1) - the catalytic core - and CF(0) - the membrane proton channel. CF(1) has five subunits: alpha(3), beta(3), gamma(1), delta(1), epsilon(1). CF(0) has three main subunits: a, b and c.</text>
</comment>
<dbReference type="Gene3D" id="2.60.15.10">
    <property type="entry name" value="F0F1 ATP synthase delta/epsilon subunit, N-terminal"/>
    <property type="match status" value="1"/>
</dbReference>
<evidence type="ECO:0000256" key="4">
    <source>
        <dbReference type="ARBA" id="ARBA00022448"/>
    </source>
</evidence>
<comment type="subcellular location">
    <subcellularLocation>
        <location evidence="2">Endomembrane system</location>
        <topology evidence="2">Peripheral membrane protein</topology>
    </subcellularLocation>
</comment>
<evidence type="ECO:0000256" key="5">
    <source>
        <dbReference type="ARBA" id="ARBA00023065"/>
    </source>
</evidence>
<reference evidence="11 12" key="1">
    <citation type="submission" date="2019-09" db="EMBL/GenBank/DDBJ databases">
        <title>Genome sequence and assembly of Taibaiella sp.</title>
        <authorList>
            <person name="Chhetri G."/>
        </authorList>
    </citation>
    <scope>NUCLEOTIDE SEQUENCE [LARGE SCALE GENOMIC DNA]</scope>
    <source>
        <strain evidence="11 12">KVB11</strain>
    </source>
</reference>
<evidence type="ECO:0000313" key="11">
    <source>
        <dbReference type="EMBL" id="KAA5532350.1"/>
    </source>
</evidence>
<comment type="similarity">
    <text evidence="3 9">Belongs to the ATPase epsilon chain family.</text>
</comment>
<evidence type="ECO:0000256" key="6">
    <source>
        <dbReference type="ARBA" id="ARBA00023136"/>
    </source>
</evidence>
<evidence type="ECO:0000256" key="2">
    <source>
        <dbReference type="ARBA" id="ARBA00004184"/>
    </source>
</evidence>
<dbReference type="Proteomes" id="UP000323632">
    <property type="component" value="Unassembled WGS sequence"/>
</dbReference>
<dbReference type="PANTHER" id="PTHR13822">
    <property type="entry name" value="ATP SYNTHASE DELTA/EPSILON CHAIN"/>
    <property type="match status" value="1"/>
</dbReference>
<dbReference type="GO" id="GO:0045259">
    <property type="term" value="C:proton-transporting ATP synthase complex"/>
    <property type="evidence" value="ECO:0007669"/>
    <property type="project" value="UniProtKB-KW"/>
</dbReference>
<protein>
    <submittedName>
        <fullName evidence="11">ATP synthase F1 subunit epsilon</fullName>
    </submittedName>
</protein>
<dbReference type="GO" id="GO:0012505">
    <property type="term" value="C:endomembrane system"/>
    <property type="evidence" value="ECO:0007669"/>
    <property type="project" value="UniProtKB-SubCell"/>
</dbReference>
<evidence type="ECO:0000256" key="3">
    <source>
        <dbReference type="ARBA" id="ARBA00005712"/>
    </source>
</evidence>
<dbReference type="SUPFAM" id="SSF51344">
    <property type="entry name" value="Epsilon subunit of F1F0-ATP synthase N-terminal domain"/>
    <property type="match status" value="1"/>
</dbReference>
<dbReference type="InterPro" id="IPR020546">
    <property type="entry name" value="ATP_synth_F1_dsu/esu_N"/>
</dbReference>